<feature type="region of interest" description="Disordered" evidence="1">
    <location>
        <begin position="1"/>
        <end position="24"/>
    </location>
</feature>
<dbReference type="AlphaFoldDB" id="A0A9P5Z3T1"/>
<feature type="compositionally biased region" description="Polar residues" evidence="1">
    <location>
        <begin position="1"/>
        <end position="19"/>
    </location>
</feature>
<dbReference type="Proteomes" id="UP000807469">
    <property type="component" value="Unassembled WGS sequence"/>
</dbReference>
<accession>A0A9P5Z3T1</accession>
<sequence>MDNITTEHANAYTQDSTQGFGDIQDTDWSSDQFQAIEDSLLIPELMLTVPTPEVGYAPVDFTSRANASLGSCGDALIGHRGTQRLTSDASLGPNVVEWSPLSLYLGTDLQLSSEKRVCEASSGRDDRIYSAIEPSRTLPGGSLLNAIARKLDISRTSGFAKNRPSGDGKLGHVRRFWKRFSAIGTPVPSANGKSDQGSNIFDECIGATENLTSADRPMATTCLSPGAEASAETWAEKRHSRLPSFSAGACVIEEGEHAASRLFGTSNTGRTKDNCEKHVNERQARVDKENNSKAGRQTRRHSFGFDLKDLNGRKRHLRNDSLLDVESTTVETGSKRFWRRTYSPLE</sequence>
<name>A0A9P5Z3T1_9AGAR</name>
<proteinExistence type="predicted"/>
<feature type="region of interest" description="Disordered" evidence="1">
    <location>
        <begin position="281"/>
        <end position="304"/>
    </location>
</feature>
<keyword evidence="3" id="KW-1185">Reference proteome</keyword>
<evidence type="ECO:0000256" key="1">
    <source>
        <dbReference type="SAM" id="MobiDB-lite"/>
    </source>
</evidence>
<dbReference type="OrthoDB" id="3068059at2759"/>
<comment type="caution">
    <text evidence="2">The sequence shown here is derived from an EMBL/GenBank/DDBJ whole genome shotgun (WGS) entry which is preliminary data.</text>
</comment>
<dbReference type="EMBL" id="MU155224">
    <property type="protein sequence ID" value="KAF9478921.1"/>
    <property type="molecule type" value="Genomic_DNA"/>
</dbReference>
<gene>
    <name evidence="2" type="ORF">BDN70DRAFT_721686</name>
</gene>
<reference evidence="2" key="1">
    <citation type="submission" date="2020-11" db="EMBL/GenBank/DDBJ databases">
        <authorList>
            <consortium name="DOE Joint Genome Institute"/>
            <person name="Ahrendt S."/>
            <person name="Riley R."/>
            <person name="Andreopoulos W."/>
            <person name="Labutti K."/>
            <person name="Pangilinan J."/>
            <person name="Ruiz-Duenas F.J."/>
            <person name="Barrasa J.M."/>
            <person name="Sanchez-Garcia M."/>
            <person name="Camarero S."/>
            <person name="Miyauchi S."/>
            <person name="Serrano A."/>
            <person name="Linde D."/>
            <person name="Babiker R."/>
            <person name="Drula E."/>
            <person name="Ayuso-Fernandez I."/>
            <person name="Pacheco R."/>
            <person name="Padilla G."/>
            <person name="Ferreira P."/>
            <person name="Barriuso J."/>
            <person name="Kellner H."/>
            <person name="Castanera R."/>
            <person name="Alfaro M."/>
            <person name="Ramirez L."/>
            <person name="Pisabarro A.G."/>
            <person name="Kuo A."/>
            <person name="Tritt A."/>
            <person name="Lipzen A."/>
            <person name="He G."/>
            <person name="Yan M."/>
            <person name="Ng V."/>
            <person name="Cullen D."/>
            <person name="Martin F."/>
            <person name="Rosso M.-N."/>
            <person name="Henrissat B."/>
            <person name="Hibbett D."/>
            <person name="Martinez A.T."/>
            <person name="Grigoriev I.V."/>
        </authorList>
    </citation>
    <scope>NUCLEOTIDE SEQUENCE</scope>
    <source>
        <strain evidence="2">CIRM-BRFM 674</strain>
    </source>
</reference>
<organism evidence="2 3">
    <name type="scientific">Pholiota conissans</name>
    <dbReference type="NCBI Taxonomy" id="109636"/>
    <lineage>
        <taxon>Eukaryota</taxon>
        <taxon>Fungi</taxon>
        <taxon>Dikarya</taxon>
        <taxon>Basidiomycota</taxon>
        <taxon>Agaricomycotina</taxon>
        <taxon>Agaricomycetes</taxon>
        <taxon>Agaricomycetidae</taxon>
        <taxon>Agaricales</taxon>
        <taxon>Agaricineae</taxon>
        <taxon>Strophariaceae</taxon>
        <taxon>Pholiota</taxon>
    </lineage>
</organism>
<protein>
    <submittedName>
        <fullName evidence="2">Uncharacterized protein</fullName>
    </submittedName>
</protein>
<evidence type="ECO:0000313" key="2">
    <source>
        <dbReference type="EMBL" id="KAF9478921.1"/>
    </source>
</evidence>
<feature type="compositionally biased region" description="Basic and acidic residues" evidence="1">
    <location>
        <begin position="281"/>
        <end position="291"/>
    </location>
</feature>
<evidence type="ECO:0000313" key="3">
    <source>
        <dbReference type="Proteomes" id="UP000807469"/>
    </source>
</evidence>